<protein>
    <submittedName>
        <fullName evidence="2">Uncharacterized protein</fullName>
    </submittedName>
</protein>
<feature type="compositionally biased region" description="Gly residues" evidence="1">
    <location>
        <begin position="1"/>
        <end position="10"/>
    </location>
</feature>
<dbReference type="HOGENOM" id="CLU_2589790_0_0_1"/>
<reference evidence="2 3" key="1">
    <citation type="journal article" date="2012" name="Science">
        <title>The Paleozoic origin of enzymatic lignin decomposition reconstructed from 31 fungal genomes.</title>
        <authorList>
            <person name="Floudas D."/>
            <person name="Binder M."/>
            <person name="Riley R."/>
            <person name="Barry K."/>
            <person name="Blanchette R.A."/>
            <person name="Henrissat B."/>
            <person name="Martinez A.T."/>
            <person name="Otillar R."/>
            <person name="Spatafora J.W."/>
            <person name="Yadav J.S."/>
            <person name="Aerts A."/>
            <person name="Benoit I."/>
            <person name="Boyd A."/>
            <person name="Carlson A."/>
            <person name="Copeland A."/>
            <person name="Coutinho P.M."/>
            <person name="de Vries R.P."/>
            <person name="Ferreira P."/>
            <person name="Findley K."/>
            <person name="Foster B."/>
            <person name="Gaskell J."/>
            <person name="Glotzer D."/>
            <person name="Gorecki P."/>
            <person name="Heitman J."/>
            <person name="Hesse C."/>
            <person name="Hori C."/>
            <person name="Igarashi K."/>
            <person name="Jurgens J.A."/>
            <person name="Kallen N."/>
            <person name="Kersten P."/>
            <person name="Kohler A."/>
            <person name="Kuees U."/>
            <person name="Kumar T.K.A."/>
            <person name="Kuo A."/>
            <person name="LaButti K."/>
            <person name="Larrondo L.F."/>
            <person name="Lindquist E."/>
            <person name="Ling A."/>
            <person name="Lombard V."/>
            <person name="Lucas S."/>
            <person name="Lundell T."/>
            <person name="Martin R."/>
            <person name="McLaughlin D.J."/>
            <person name="Morgenstern I."/>
            <person name="Morin E."/>
            <person name="Murat C."/>
            <person name="Nagy L.G."/>
            <person name="Nolan M."/>
            <person name="Ohm R.A."/>
            <person name="Patyshakuliyeva A."/>
            <person name="Rokas A."/>
            <person name="Ruiz-Duenas F.J."/>
            <person name="Sabat G."/>
            <person name="Salamov A."/>
            <person name="Samejima M."/>
            <person name="Schmutz J."/>
            <person name="Slot J.C."/>
            <person name="St John F."/>
            <person name="Stenlid J."/>
            <person name="Sun H."/>
            <person name="Sun S."/>
            <person name="Syed K."/>
            <person name="Tsang A."/>
            <person name="Wiebenga A."/>
            <person name="Young D."/>
            <person name="Pisabarro A."/>
            <person name="Eastwood D.C."/>
            <person name="Martin F."/>
            <person name="Cullen D."/>
            <person name="Grigoriev I.V."/>
            <person name="Hibbett D.S."/>
        </authorList>
    </citation>
    <scope>NUCLEOTIDE SEQUENCE</scope>
    <source>
        <strain evidence="3">FP-58527</strain>
    </source>
</reference>
<keyword evidence="3" id="KW-1185">Reference proteome</keyword>
<dbReference type="AlphaFoldDB" id="S8E049"/>
<evidence type="ECO:0000313" key="3">
    <source>
        <dbReference type="Proteomes" id="UP000015241"/>
    </source>
</evidence>
<evidence type="ECO:0000313" key="2">
    <source>
        <dbReference type="EMBL" id="EPS98167.1"/>
    </source>
</evidence>
<evidence type="ECO:0000256" key="1">
    <source>
        <dbReference type="SAM" id="MobiDB-lite"/>
    </source>
</evidence>
<name>S8E049_FOMSC</name>
<dbReference type="OrthoDB" id="3050608at2759"/>
<feature type="compositionally biased region" description="Low complexity" evidence="1">
    <location>
        <begin position="11"/>
        <end position="25"/>
    </location>
</feature>
<gene>
    <name evidence="2" type="ORF">FOMPIDRAFT_1127013</name>
</gene>
<feature type="region of interest" description="Disordered" evidence="1">
    <location>
        <begin position="1"/>
        <end position="50"/>
    </location>
</feature>
<dbReference type="EMBL" id="KE504168">
    <property type="protein sequence ID" value="EPS98167.1"/>
    <property type="molecule type" value="Genomic_DNA"/>
</dbReference>
<dbReference type="InParanoid" id="S8E049"/>
<accession>S8E049</accession>
<sequence length="80" mass="8356">MGSGVSGGYDGNSQQSQGQQGQQGQAAEKQDWLDKGLGAMGKKAGYNMSNQQADSAGDFINKQVKQHAGVVGFPRNRVLG</sequence>
<dbReference type="Proteomes" id="UP000015241">
    <property type="component" value="Unassembled WGS sequence"/>
</dbReference>
<proteinExistence type="predicted"/>
<organism evidence="2 3">
    <name type="scientific">Fomitopsis schrenkii</name>
    <name type="common">Brown rot fungus</name>
    <dbReference type="NCBI Taxonomy" id="2126942"/>
    <lineage>
        <taxon>Eukaryota</taxon>
        <taxon>Fungi</taxon>
        <taxon>Dikarya</taxon>
        <taxon>Basidiomycota</taxon>
        <taxon>Agaricomycotina</taxon>
        <taxon>Agaricomycetes</taxon>
        <taxon>Polyporales</taxon>
        <taxon>Fomitopsis</taxon>
    </lineage>
</organism>